<feature type="compositionally biased region" description="Low complexity" evidence="1">
    <location>
        <begin position="25"/>
        <end position="56"/>
    </location>
</feature>
<evidence type="ECO:0000256" key="1">
    <source>
        <dbReference type="SAM" id="MobiDB-lite"/>
    </source>
</evidence>
<dbReference type="EMBL" id="RKHJ01000001">
    <property type="protein sequence ID" value="ROR65938.1"/>
    <property type="molecule type" value="Genomic_DNA"/>
</dbReference>
<protein>
    <submittedName>
        <fullName evidence="3">Uncharacterized protein</fullName>
    </submittedName>
</protein>
<name>A0A3N2ASN1_9MICO</name>
<keyword evidence="2" id="KW-0732">Signal</keyword>
<comment type="caution">
    <text evidence="3">The sequence shown here is derived from an EMBL/GenBank/DDBJ whole genome shotgun (WGS) entry which is preliminary data.</text>
</comment>
<organism evidence="3 4">
    <name type="scientific">Agrococcus jenensis</name>
    <dbReference type="NCBI Taxonomy" id="46353"/>
    <lineage>
        <taxon>Bacteria</taxon>
        <taxon>Bacillati</taxon>
        <taxon>Actinomycetota</taxon>
        <taxon>Actinomycetes</taxon>
        <taxon>Micrococcales</taxon>
        <taxon>Microbacteriaceae</taxon>
        <taxon>Agrococcus</taxon>
    </lineage>
</organism>
<feature type="region of interest" description="Disordered" evidence="1">
    <location>
        <begin position="25"/>
        <end position="94"/>
    </location>
</feature>
<evidence type="ECO:0000256" key="2">
    <source>
        <dbReference type="SAM" id="SignalP"/>
    </source>
</evidence>
<dbReference type="PROSITE" id="PS51257">
    <property type="entry name" value="PROKAR_LIPOPROTEIN"/>
    <property type="match status" value="1"/>
</dbReference>
<dbReference type="AlphaFoldDB" id="A0A3N2ASN1"/>
<dbReference type="RefSeq" id="WP_123696975.1">
    <property type="nucleotide sequence ID" value="NZ_RKHJ01000001.1"/>
</dbReference>
<dbReference type="Proteomes" id="UP000275456">
    <property type="component" value="Unassembled WGS sequence"/>
</dbReference>
<evidence type="ECO:0000313" key="4">
    <source>
        <dbReference type="Proteomes" id="UP000275456"/>
    </source>
</evidence>
<sequence length="272" mass="27659">MITPRLRAVTAALALTALLAGCAAPAAEPTEAPSATTEAPSATAAPSTPTPSASPADEQDAPSEAPGVTVAPPAPEPPAWSGPSAVDTTDWQTFTMPGGEASFRLPPTWEVRDVNAFAPGTAEPAGYAHVYTDDGEHLLGLHLDAEPWTLRCDGPGVDARVLHEEPVELAIDTPGQLSTEVRFDALGVSGSMSISLTDGRPDAEGCTDSSVDVTSGADGIASVAFGTGSPGPSLTSPPSFAGFSSASRALELVDQDRLAAAWTIVRSLEVHP</sequence>
<reference evidence="3 4" key="1">
    <citation type="submission" date="2018-11" db="EMBL/GenBank/DDBJ databases">
        <title>Sequencing the genomes of 1000 actinobacteria strains.</title>
        <authorList>
            <person name="Klenk H.-P."/>
        </authorList>
    </citation>
    <scope>NUCLEOTIDE SEQUENCE [LARGE SCALE GENOMIC DNA]</scope>
    <source>
        <strain evidence="3 4">DSM 9580</strain>
    </source>
</reference>
<feature type="signal peptide" evidence="2">
    <location>
        <begin position="1"/>
        <end position="26"/>
    </location>
</feature>
<feature type="chain" id="PRO_5018104083" evidence="2">
    <location>
        <begin position="27"/>
        <end position="272"/>
    </location>
</feature>
<keyword evidence="4" id="KW-1185">Reference proteome</keyword>
<dbReference type="OrthoDB" id="5113914at2"/>
<gene>
    <name evidence="3" type="ORF">EDD26_1312</name>
</gene>
<proteinExistence type="predicted"/>
<evidence type="ECO:0000313" key="3">
    <source>
        <dbReference type="EMBL" id="ROR65938.1"/>
    </source>
</evidence>
<accession>A0A3N2ASN1</accession>